<sequence length="119" mass="12946">MLLGASNGFGIDITELILTEISLEKGVNSVLHTISGSKQVAVTANTIEEDTLQLLSYQQQLQQPQETSGEPTDGSAIQNSGSDDELDKTDHEDNEASVRQDEHCSYTIDMDGSRIYNSI</sequence>
<dbReference type="AlphaFoldDB" id="A0A5M8PBU5"/>
<proteinExistence type="predicted"/>
<name>A0A5M8PBU5_9LECA</name>
<evidence type="ECO:0000313" key="2">
    <source>
        <dbReference type="EMBL" id="KAA6406408.1"/>
    </source>
</evidence>
<feature type="region of interest" description="Disordered" evidence="1">
    <location>
        <begin position="58"/>
        <end position="105"/>
    </location>
</feature>
<evidence type="ECO:0000256" key="1">
    <source>
        <dbReference type="SAM" id="MobiDB-lite"/>
    </source>
</evidence>
<accession>A0A5M8PBU5</accession>
<gene>
    <name evidence="2" type="ORF">FRX48_09811</name>
</gene>
<dbReference type="Proteomes" id="UP000324767">
    <property type="component" value="Unassembled WGS sequence"/>
</dbReference>
<protein>
    <submittedName>
        <fullName evidence="2">Uncharacterized protein</fullName>
    </submittedName>
</protein>
<organism evidence="2 3">
    <name type="scientific">Lasallia pustulata</name>
    <dbReference type="NCBI Taxonomy" id="136370"/>
    <lineage>
        <taxon>Eukaryota</taxon>
        <taxon>Fungi</taxon>
        <taxon>Dikarya</taxon>
        <taxon>Ascomycota</taxon>
        <taxon>Pezizomycotina</taxon>
        <taxon>Lecanoromycetes</taxon>
        <taxon>OSLEUM clade</taxon>
        <taxon>Umbilicariomycetidae</taxon>
        <taxon>Umbilicariales</taxon>
        <taxon>Umbilicariaceae</taxon>
        <taxon>Lasallia</taxon>
    </lineage>
</organism>
<feature type="compositionally biased region" description="Polar residues" evidence="1">
    <location>
        <begin position="66"/>
        <end position="81"/>
    </location>
</feature>
<comment type="caution">
    <text evidence="2">The sequence shown here is derived from an EMBL/GenBank/DDBJ whole genome shotgun (WGS) entry which is preliminary data.</text>
</comment>
<dbReference type="EMBL" id="VXIT01000030">
    <property type="protein sequence ID" value="KAA6406408.1"/>
    <property type="molecule type" value="Genomic_DNA"/>
</dbReference>
<evidence type="ECO:0000313" key="3">
    <source>
        <dbReference type="Proteomes" id="UP000324767"/>
    </source>
</evidence>
<feature type="compositionally biased region" description="Basic and acidic residues" evidence="1">
    <location>
        <begin position="88"/>
        <end position="104"/>
    </location>
</feature>
<reference evidence="2 3" key="1">
    <citation type="submission" date="2019-09" db="EMBL/GenBank/DDBJ databases">
        <title>The hologenome of the rock-dwelling lichen Lasallia pustulata.</title>
        <authorList>
            <person name="Greshake Tzovaras B."/>
            <person name="Segers F."/>
            <person name="Bicker A."/>
            <person name="Dal Grande F."/>
            <person name="Otte J."/>
            <person name="Hankeln T."/>
            <person name="Schmitt I."/>
            <person name="Ebersberger I."/>
        </authorList>
    </citation>
    <scope>NUCLEOTIDE SEQUENCE [LARGE SCALE GENOMIC DNA]</scope>
    <source>
        <strain evidence="2">A1-1</strain>
    </source>
</reference>